<feature type="compositionally biased region" description="Basic and acidic residues" evidence="1">
    <location>
        <begin position="27"/>
        <end position="37"/>
    </location>
</feature>
<dbReference type="STRING" id="1686286.GCA_900092335_01186"/>
<evidence type="ECO:0000313" key="3">
    <source>
        <dbReference type="Proteomes" id="UP000318080"/>
    </source>
</evidence>
<dbReference type="RefSeq" id="WP_066487518.1">
    <property type="nucleotide sequence ID" value="NZ_JANIKK010000012.1"/>
</dbReference>
<proteinExistence type="predicted"/>
<dbReference type="Proteomes" id="UP000318080">
    <property type="component" value="Unassembled WGS sequence"/>
</dbReference>
<organism evidence="2 3">
    <name type="scientific">Corynebacterium phoceense</name>
    <dbReference type="NCBI Taxonomy" id="1686286"/>
    <lineage>
        <taxon>Bacteria</taxon>
        <taxon>Bacillati</taxon>
        <taxon>Actinomycetota</taxon>
        <taxon>Actinomycetes</taxon>
        <taxon>Mycobacteriales</taxon>
        <taxon>Corynebacteriaceae</taxon>
        <taxon>Corynebacterium</taxon>
    </lineage>
</organism>
<feature type="region of interest" description="Disordered" evidence="1">
    <location>
        <begin position="1"/>
        <end position="55"/>
    </location>
</feature>
<reference evidence="2 3" key="1">
    <citation type="submission" date="2019-06" db="EMBL/GenBank/DDBJ databases">
        <title>Draft genome of C. phoceense Strain 272.</title>
        <authorList>
            <person name="Pacheco L.G.C."/>
            <person name="Barberis C.M."/>
            <person name="Almuzara M.N."/>
            <person name="Traglia G.M."/>
            <person name="Santos C.S."/>
            <person name="Rocha D.J.P.G."/>
            <person name="Aguiar E.R.G.R."/>
            <person name="Vay C.A."/>
        </authorList>
    </citation>
    <scope>NUCLEOTIDE SEQUENCE [LARGE SCALE GENOMIC DNA]</scope>
    <source>
        <strain evidence="2 3">272</strain>
    </source>
</reference>
<evidence type="ECO:0000313" key="2">
    <source>
        <dbReference type="EMBL" id="TQE42918.1"/>
    </source>
</evidence>
<feature type="compositionally biased region" description="Acidic residues" evidence="1">
    <location>
        <begin position="38"/>
        <end position="53"/>
    </location>
</feature>
<dbReference type="EMBL" id="VHIR01000015">
    <property type="protein sequence ID" value="TQE42918.1"/>
    <property type="molecule type" value="Genomic_DNA"/>
</dbReference>
<accession>A0A540R5C0</accession>
<protein>
    <submittedName>
        <fullName evidence="2">Uncharacterized protein</fullName>
    </submittedName>
</protein>
<feature type="region of interest" description="Disordered" evidence="1">
    <location>
        <begin position="69"/>
        <end position="90"/>
    </location>
</feature>
<keyword evidence="3" id="KW-1185">Reference proteome</keyword>
<gene>
    <name evidence="2" type="ORF">EJK80_09795</name>
</gene>
<evidence type="ECO:0000256" key="1">
    <source>
        <dbReference type="SAM" id="MobiDB-lite"/>
    </source>
</evidence>
<name>A0A540R5C0_9CORY</name>
<comment type="caution">
    <text evidence="2">The sequence shown here is derived from an EMBL/GenBank/DDBJ whole genome shotgun (WGS) entry which is preliminary data.</text>
</comment>
<feature type="compositionally biased region" description="Acidic residues" evidence="1">
    <location>
        <begin position="79"/>
        <end position="90"/>
    </location>
</feature>
<sequence length="90" mass="9876">MQSLSPQYSHTARGRDAEAYGAVHVAQGEEPRPPKEPEPEDGQEESVLVDDEGWGVVNDSEVREFIELEHPAAATAEATAEEAEDETDER</sequence>
<feature type="compositionally biased region" description="Polar residues" evidence="1">
    <location>
        <begin position="1"/>
        <end position="10"/>
    </location>
</feature>
<dbReference type="AlphaFoldDB" id="A0A540R5C0"/>